<proteinExistence type="predicted"/>
<evidence type="ECO:0000256" key="1">
    <source>
        <dbReference type="SAM" id="MobiDB-lite"/>
    </source>
</evidence>
<dbReference type="Pfam" id="PF13464">
    <property type="entry name" value="RodZ_C"/>
    <property type="match status" value="1"/>
</dbReference>
<dbReference type="InterPro" id="IPR050400">
    <property type="entry name" value="Bact_Cytoskel_RodZ"/>
</dbReference>
<dbReference type="OrthoDB" id="5293433at2"/>
<evidence type="ECO:0000256" key="2">
    <source>
        <dbReference type="SAM" id="Phobius"/>
    </source>
</evidence>
<feature type="transmembrane region" description="Helical" evidence="2">
    <location>
        <begin position="130"/>
        <end position="149"/>
    </location>
</feature>
<organism evidence="4 5">
    <name type="scientific">Albidiferax ferrireducens (strain ATCC BAA-621 / DSM 15236 / T118)</name>
    <name type="common">Rhodoferax ferrireducens</name>
    <dbReference type="NCBI Taxonomy" id="338969"/>
    <lineage>
        <taxon>Bacteria</taxon>
        <taxon>Pseudomonadati</taxon>
        <taxon>Pseudomonadota</taxon>
        <taxon>Betaproteobacteria</taxon>
        <taxon>Burkholderiales</taxon>
        <taxon>Comamonadaceae</taxon>
        <taxon>Rhodoferax</taxon>
    </lineage>
</organism>
<feature type="domain" description="Cytoskeleton protein RodZ-like C-terminal" evidence="3">
    <location>
        <begin position="240"/>
        <end position="310"/>
    </location>
</feature>
<dbReference type="KEGG" id="rfr:Rfer_2308"/>
<dbReference type="HOGENOM" id="CLU_047530_3_0_4"/>
<feature type="region of interest" description="Disordered" evidence="1">
    <location>
        <begin position="166"/>
        <end position="186"/>
    </location>
</feature>
<keyword evidence="5" id="KW-1185">Reference proteome</keyword>
<dbReference type="eggNOG" id="COG1426">
    <property type="taxonomic scope" value="Bacteria"/>
</dbReference>
<accession>Q21W27</accession>
<dbReference type="PANTHER" id="PTHR34475">
    <property type="match status" value="1"/>
</dbReference>
<sequence>MNERFLPVSEDVIPAPDPMVHMSGGAMLRMAREAQGLHIDALAVGLKVPVSKLEALEADRFDLLPDTVFVRALAASICRTLKIDAAPVLEQLPRTAAPLLKTDESGINTPFRPSGDGLGLSSWHQLSRPFVLAVLALLLGIAVLVFFPFGQQTEVASAPENASTVSAQPLSAPASPDTEDSVSVEATAPSSATNFALSGSEVAVAQNSNTAAASDALQGAASSPPVIVPGSGATTGMLIFKARGSSWIEVVDSNRVVQVRKTLSDLEVVGVSGALPLSVVVGRADATEVQVRGKPFDLTGIAKNNVARFEVK</sequence>
<dbReference type="EMBL" id="CP000267">
    <property type="protein sequence ID" value="ABD70026.1"/>
    <property type="molecule type" value="Genomic_DNA"/>
</dbReference>
<reference evidence="5" key="1">
    <citation type="submission" date="2006-02" db="EMBL/GenBank/DDBJ databases">
        <title>Complete sequence of chromosome of Rhodoferax ferrireducens DSM 15236.</title>
        <authorList>
            <person name="Copeland A."/>
            <person name="Lucas S."/>
            <person name="Lapidus A."/>
            <person name="Barry K."/>
            <person name="Detter J.C."/>
            <person name="Glavina del Rio T."/>
            <person name="Hammon N."/>
            <person name="Israni S."/>
            <person name="Pitluck S."/>
            <person name="Brettin T."/>
            <person name="Bruce D."/>
            <person name="Han C."/>
            <person name="Tapia R."/>
            <person name="Gilna P."/>
            <person name="Kiss H."/>
            <person name="Schmutz J."/>
            <person name="Larimer F."/>
            <person name="Land M."/>
            <person name="Kyrpides N."/>
            <person name="Ivanova N."/>
            <person name="Richardson P."/>
        </authorList>
    </citation>
    <scope>NUCLEOTIDE SEQUENCE [LARGE SCALE GENOMIC DNA]</scope>
    <source>
        <strain evidence="5">ATCC BAA-621 / DSM 15236 / T118</strain>
    </source>
</reference>
<dbReference type="Pfam" id="PF13413">
    <property type="entry name" value="HTH_25"/>
    <property type="match status" value="1"/>
</dbReference>
<keyword evidence="2" id="KW-0472">Membrane</keyword>
<evidence type="ECO:0000313" key="5">
    <source>
        <dbReference type="Proteomes" id="UP000008332"/>
    </source>
</evidence>
<dbReference type="InterPro" id="IPR010982">
    <property type="entry name" value="Lambda_DNA-bd_dom_sf"/>
</dbReference>
<name>Q21W27_ALBFT</name>
<dbReference type="Gene3D" id="1.10.260.40">
    <property type="entry name" value="lambda repressor-like DNA-binding domains"/>
    <property type="match status" value="1"/>
</dbReference>
<keyword evidence="2" id="KW-1133">Transmembrane helix</keyword>
<dbReference type="GO" id="GO:0003677">
    <property type="term" value="F:DNA binding"/>
    <property type="evidence" value="ECO:0007669"/>
    <property type="project" value="InterPro"/>
</dbReference>
<gene>
    <name evidence="4" type="ordered locus">Rfer_2308</name>
</gene>
<keyword evidence="2" id="KW-0812">Transmembrane</keyword>
<dbReference type="STRING" id="338969.Rfer_2308"/>
<dbReference type="PANTHER" id="PTHR34475:SF1">
    <property type="entry name" value="CYTOSKELETON PROTEIN RODZ"/>
    <property type="match status" value="1"/>
</dbReference>
<dbReference type="InterPro" id="IPR025194">
    <property type="entry name" value="RodZ-like_C"/>
</dbReference>
<dbReference type="RefSeq" id="WP_011464594.1">
    <property type="nucleotide sequence ID" value="NC_007908.1"/>
</dbReference>
<evidence type="ECO:0000313" key="4">
    <source>
        <dbReference type="EMBL" id="ABD70026.1"/>
    </source>
</evidence>
<protein>
    <recommendedName>
        <fullName evidence="3">Cytoskeleton protein RodZ-like C-terminal domain-containing protein</fullName>
    </recommendedName>
</protein>
<evidence type="ECO:0000259" key="3">
    <source>
        <dbReference type="Pfam" id="PF13464"/>
    </source>
</evidence>
<dbReference type="AlphaFoldDB" id="Q21W27"/>
<dbReference type="Proteomes" id="UP000008332">
    <property type="component" value="Chromosome"/>
</dbReference>